<dbReference type="RefSeq" id="XP_016667505.1">
    <property type="nucleotide sequence ID" value="XM_016812016.1"/>
</dbReference>
<dbReference type="Gene3D" id="3.10.10.10">
    <property type="entry name" value="HIV Type 1 Reverse Transcriptase, subunit A, domain 1"/>
    <property type="match status" value="1"/>
</dbReference>
<dbReference type="InterPro" id="IPR000477">
    <property type="entry name" value="RT_dom"/>
</dbReference>
<feature type="domain" description="Retrotransposon gag" evidence="3">
    <location>
        <begin position="97"/>
        <end position="143"/>
    </location>
</feature>
<protein>
    <recommendedName>
        <fullName evidence="6">DNA/RNA polymerases superfamily protein</fullName>
    </recommendedName>
</protein>
<dbReference type="InterPro" id="IPR032567">
    <property type="entry name" value="RTL1-rel"/>
</dbReference>
<dbReference type="OrthoDB" id="1749844at2759"/>
<dbReference type="Gene3D" id="3.30.70.270">
    <property type="match status" value="1"/>
</dbReference>
<reference evidence="5" key="2">
    <citation type="submission" date="2025-08" db="UniProtKB">
        <authorList>
            <consortium name="RefSeq"/>
        </authorList>
    </citation>
    <scope>IDENTIFICATION</scope>
</reference>
<dbReference type="Pfam" id="PF03732">
    <property type="entry name" value="Retrotrans_gag"/>
    <property type="match status" value="1"/>
</dbReference>
<dbReference type="AlphaFoldDB" id="A0A1U8HN81"/>
<feature type="domain" description="Reverse transcriptase" evidence="2">
    <location>
        <begin position="368"/>
        <end position="429"/>
    </location>
</feature>
<dbReference type="Pfam" id="PF08284">
    <property type="entry name" value="RVP_2"/>
    <property type="match status" value="1"/>
</dbReference>
<dbReference type="Pfam" id="PF00078">
    <property type="entry name" value="RVT_1"/>
    <property type="match status" value="1"/>
</dbReference>
<evidence type="ECO:0000259" key="3">
    <source>
        <dbReference type="Pfam" id="PF03732"/>
    </source>
</evidence>
<proteinExistence type="predicted"/>
<organism evidence="4 5">
    <name type="scientific">Gossypium hirsutum</name>
    <name type="common">Upland cotton</name>
    <name type="synonym">Gossypium mexicanum</name>
    <dbReference type="NCBI Taxonomy" id="3635"/>
    <lineage>
        <taxon>Eukaryota</taxon>
        <taxon>Viridiplantae</taxon>
        <taxon>Streptophyta</taxon>
        <taxon>Embryophyta</taxon>
        <taxon>Tracheophyta</taxon>
        <taxon>Spermatophyta</taxon>
        <taxon>Magnoliopsida</taxon>
        <taxon>eudicotyledons</taxon>
        <taxon>Gunneridae</taxon>
        <taxon>Pentapetalae</taxon>
        <taxon>rosids</taxon>
        <taxon>malvids</taxon>
        <taxon>Malvales</taxon>
        <taxon>Malvaceae</taxon>
        <taxon>Malvoideae</taxon>
        <taxon>Gossypium</taxon>
    </lineage>
</organism>
<reference evidence="4" key="1">
    <citation type="journal article" date="2020" name="Nat. Genet.">
        <title>Genomic diversifications of five Gossypium allopolyploid species and their impact on cotton improvement.</title>
        <authorList>
            <person name="Chen Z.J."/>
            <person name="Sreedasyam A."/>
            <person name="Ando A."/>
            <person name="Song Q."/>
            <person name="De Santiago L.M."/>
            <person name="Hulse-Kemp A.M."/>
            <person name="Ding M."/>
            <person name="Ye W."/>
            <person name="Kirkbride R.C."/>
            <person name="Jenkins J."/>
            <person name="Plott C."/>
            <person name="Lovell J."/>
            <person name="Lin Y.M."/>
            <person name="Vaughn R."/>
            <person name="Liu B."/>
            <person name="Simpson S."/>
            <person name="Scheffler B.E."/>
            <person name="Wen L."/>
            <person name="Saski C.A."/>
            <person name="Grover C.E."/>
            <person name="Hu G."/>
            <person name="Conover J.L."/>
            <person name="Carlson J.W."/>
            <person name="Shu S."/>
            <person name="Boston L.B."/>
            <person name="Williams M."/>
            <person name="Peterson D.G."/>
            <person name="McGee K."/>
            <person name="Jones D.C."/>
            <person name="Wendel J.F."/>
            <person name="Stelly D.M."/>
            <person name="Grimwood J."/>
            <person name="Schmutz J."/>
        </authorList>
    </citation>
    <scope>NUCLEOTIDE SEQUENCE [LARGE SCALE GENOMIC DNA]</scope>
    <source>
        <strain evidence="4">cv. TM-1</strain>
    </source>
</reference>
<dbReference type="SUPFAM" id="SSF56672">
    <property type="entry name" value="DNA/RNA polymerases"/>
    <property type="match status" value="1"/>
</dbReference>
<dbReference type="InterPro" id="IPR005162">
    <property type="entry name" value="Retrotrans_gag_dom"/>
</dbReference>
<name>A0A1U8HN81_GOSHI</name>
<dbReference type="PANTHER" id="PTHR15503">
    <property type="entry name" value="LDOC1 RELATED"/>
    <property type="match status" value="1"/>
</dbReference>
<gene>
    <name evidence="5" type="primary">LOC107887788</name>
</gene>
<evidence type="ECO:0000313" key="5">
    <source>
        <dbReference type="RefSeq" id="XP_016667505.1"/>
    </source>
</evidence>
<keyword evidence="4" id="KW-1185">Reference proteome</keyword>
<evidence type="ECO:0000256" key="1">
    <source>
        <dbReference type="SAM" id="MobiDB-lite"/>
    </source>
</evidence>
<dbReference type="InterPro" id="IPR043502">
    <property type="entry name" value="DNA/RNA_pol_sf"/>
</dbReference>
<dbReference type="PANTHER" id="PTHR15503:SF45">
    <property type="entry name" value="RNA-DIRECTED DNA POLYMERASE HOMOLOG"/>
    <property type="match status" value="1"/>
</dbReference>
<dbReference type="CDD" id="cd00303">
    <property type="entry name" value="retropepsin_like"/>
    <property type="match status" value="1"/>
</dbReference>
<dbReference type="InterPro" id="IPR021109">
    <property type="entry name" value="Peptidase_aspartic_dom_sf"/>
</dbReference>
<sequence length="478" mass="54961">MDGVLEAEDRSVGDDALSQEILQILERVTGANTGSGGRGSVTERLRSNGAEIFKSIARVTPSLAEYWMEATERIMDDLDFSDEQNLKGAVSLLRYEAYTDARQREFLNLTQGDRSVAEYEAEFIRFSHYARRMVATEYERCVRFEDCFRDSLRILIAPQRERDIFALVWKANIAEEVKRSERQNRKKGKAKRDSEPSNTRIRPKKKARTDGPESNSSEISAVSLLGQSIRVNKLFRDVPLEVQVTVFLVDLMELPFKEFDLILGMDWLVKHRLSLDSEKLVRKGCEAYLAYISVSDSVDSSVKDIRTVKDFPDVFPEELPGLPPSREVEFFIELIPGTAPVSIALCRMAPKELAKLKAQIRELLDRGFIRPSPYLDQFVVVFIDDILIYSKSEDEHDEHLRVVLQILREKQLYAKFSKCEFWLHEVIFLRHMVSAGAIHVDLRKIEAVLDWKQPKNVSMIRSFGDWQDIINVSKKGFL</sequence>
<dbReference type="KEGG" id="ghi:107887788"/>
<accession>A0A1U8HN81</accession>
<dbReference type="Gene3D" id="2.40.70.10">
    <property type="entry name" value="Acid Proteases"/>
    <property type="match status" value="1"/>
</dbReference>
<evidence type="ECO:0000259" key="2">
    <source>
        <dbReference type="Pfam" id="PF00078"/>
    </source>
</evidence>
<dbReference type="PaxDb" id="3635-A0A1U8HN81"/>
<dbReference type="CDD" id="cd01647">
    <property type="entry name" value="RT_LTR"/>
    <property type="match status" value="1"/>
</dbReference>
<evidence type="ECO:0008006" key="6">
    <source>
        <dbReference type="Google" id="ProtNLM"/>
    </source>
</evidence>
<feature type="region of interest" description="Disordered" evidence="1">
    <location>
        <begin position="180"/>
        <end position="217"/>
    </location>
</feature>
<evidence type="ECO:0000313" key="4">
    <source>
        <dbReference type="Proteomes" id="UP000818029"/>
    </source>
</evidence>
<dbReference type="STRING" id="3635.A0A1U8HN81"/>
<dbReference type="InterPro" id="IPR043128">
    <property type="entry name" value="Rev_trsase/Diguanyl_cyclase"/>
</dbReference>
<dbReference type="Proteomes" id="UP000818029">
    <property type="component" value="Chromosome A03"/>
</dbReference>
<dbReference type="GeneID" id="107887788"/>